<dbReference type="RefSeq" id="WP_179811368.1">
    <property type="nucleotide sequence ID" value="NZ_JACCHL010000001.1"/>
</dbReference>
<dbReference type="PANTHER" id="PTHR30055:SF234">
    <property type="entry name" value="HTH-TYPE TRANSCRIPTIONAL REGULATOR BETI"/>
    <property type="match status" value="1"/>
</dbReference>
<dbReference type="AlphaFoldDB" id="A0A7Z0BKV7"/>
<dbReference type="GO" id="GO:0000976">
    <property type="term" value="F:transcription cis-regulatory region binding"/>
    <property type="evidence" value="ECO:0007669"/>
    <property type="project" value="TreeGrafter"/>
</dbReference>
<dbReference type="PROSITE" id="PS01081">
    <property type="entry name" value="HTH_TETR_1"/>
    <property type="match status" value="1"/>
</dbReference>
<dbReference type="GO" id="GO:0003700">
    <property type="term" value="F:DNA-binding transcription factor activity"/>
    <property type="evidence" value="ECO:0007669"/>
    <property type="project" value="TreeGrafter"/>
</dbReference>
<evidence type="ECO:0000256" key="2">
    <source>
        <dbReference type="ARBA" id="ARBA00023125"/>
    </source>
</evidence>
<comment type="caution">
    <text evidence="6">The sequence shown here is derived from an EMBL/GenBank/DDBJ whole genome shotgun (WGS) entry which is preliminary data.</text>
</comment>
<dbReference type="PRINTS" id="PR00455">
    <property type="entry name" value="HTHTETR"/>
</dbReference>
<evidence type="ECO:0000313" key="7">
    <source>
        <dbReference type="Proteomes" id="UP000584931"/>
    </source>
</evidence>
<protein>
    <submittedName>
        <fullName evidence="6">AcrR family transcriptional regulator</fullName>
    </submittedName>
</protein>
<gene>
    <name evidence="6" type="ORF">HNR06_004822</name>
</gene>
<organism evidence="6 7">
    <name type="scientific">Nocardiopsis sinuspersici</name>
    <dbReference type="NCBI Taxonomy" id="501010"/>
    <lineage>
        <taxon>Bacteria</taxon>
        <taxon>Bacillati</taxon>
        <taxon>Actinomycetota</taxon>
        <taxon>Actinomycetes</taxon>
        <taxon>Streptosporangiales</taxon>
        <taxon>Nocardiopsidaceae</taxon>
        <taxon>Nocardiopsis</taxon>
    </lineage>
</organism>
<keyword evidence="1" id="KW-0805">Transcription regulation</keyword>
<keyword evidence="3" id="KW-0804">Transcription</keyword>
<dbReference type="SUPFAM" id="SSF46689">
    <property type="entry name" value="Homeodomain-like"/>
    <property type="match status" value="1"/>
</dbReference>
<dbReference type="InterPro" id="IPR036271">
    <property type="entry name" value="Tet_transcr_reg_TetR-rel_C_sf"/>
</dbReference>
<dbReference type="Pfam" id="PF00440">
    <property type="entry name" value="TetR_N"/>
    <property type="match status" value="1"/>
</dbReference>
<dbReference type="EMBL" id="JACCHL010000001">
    <property type="protein sequence ID" value="NYH55233.1"/>
    <property type="molecule type" value="Genomic_DNA"/>
</dbReference>
<evidence type="ECO:0000313" key="6">
    <source>
        <dbReference type="EMBL" id="NYH55233.1"/>
    </source>
</evidence>
<proteinExistence type="predicted"/>
<dbReference type="Gene3D" id="1.10.357.10">
    <property type="entry name" value="Tetracycline Repressor, domain 2"/>
    <property type="match status" value="1"/>
</dbReference>
<sequence length="216" mass="23547">MRPEKEPNGQIRSFIEEARRTQIIAAAIGTIAEVGYPNASLARIARTAGISKGVISYHFAGKDELMDQVVTNVYTEITESVVPGVLEQASAADMLRAHVRGVAEYALANPERMTTLKQIFTHARKADGSPRYGAAESDALYESLEGLYRGGQESGELRDFDVRVMAVTQQSAIDTMFAYWDAHPGHDLMAHARELGELLVRATRADQPPPPPPSPA</sequence>
<reference evidence="6 7" key="1">
    <citation type="submission" date="2020-07" db="EMBL/GenBank/DDBJ databases">
        <title>Sequencing the genomes of 1000 actinobacteria strains.</title>
        <authorList>
            <person name="Klenk H.-P."/>
        </authorList>
    </citation>
    <scope>NUCLEOTIDE SEQUENCE [LARGE SCALE GENOMIC DNA]</scope>
    <source>
        <strain evidence="6 7">DSM 45278</strain>
    </source>
</reference>
<dbReference type="SUPFAM" id="SSF48498">
    <property type="entry name" value="Tetracyclin repressor-like, C-terminal domain"/>
    <property type="match status" value="1"/>
</dbReference>
<dbReference type="Proteomes" id="UP000584931">
    <property type="component" value="Unassembled WGS sequence"/>
</dbReference>
<dbReference type="PANTHER" id="PTHR30055">
    <property type="entry name" value="HTH-TYPE TRANSCRIPTIONAL REGULATOR RUTR"/>
    <property type="match status" value="1"/>
</dbReference>
<keyword evidence="2 4" id="KW-0238">DNA-binding</keyword>
<feature type="domain" description="HTH tetR-type" evidence="5">
    <location>
        <begin position="17"/>
        <end position="77"/>
    </location>
</feature>
<dbReference type="PROSITE" id="PS50977">
    <property type="entry name" value="HTH_TETR_2"/>
    <property type="match status" value="1"/>
</dbReference>
<dbReference type="InterPro" id="IPR001647">
    <property type="entry name" value="HTH_TetR"/>
</dbReference>
<dbReference type="InterPro" id="IPR050109">
    <property type="entry name" value="HTH-type_TetR-like_transc_reg"/>
</dbReference>
<evidence type="ECO:0000256" key="1">
    <source>
        <dbReference type="ARBA" id="ARBA00023015"/>
    </source>
</evidence>
<evidence type="ECO:0000256" key="4">
    <source>
        <dbReference type="PROSITE-ProRule" id="PRU00335"/>
    </source>
</evidence>
<dbReference type="InterPro" id="IPR009057">
    <property type="entry name" value="Homeodomain-like_sf"/>
</dbReference>
<evidence type="ECO:0000256" key="3">
    <source>
        <dbReference type="ARBA" id="ARBA00023163"/>
    </source>
</evidence>
<evidence type="ECO:0000259" key="5">
    <source>
        <dbReference type="PROSITE" id="PS50977"/>
    </source>
</evidence>
<accession>A0A7Z0BKV7</accession>
<name>A0A7Z0BKV7_9ACTN</name>
<feature type="DNA-binding region" description="H-T-H motif" evidence="4">
    <location>
        <begin position="40"/>
        <end position="59"/>
    </location>
</feature>
<dbReference type="InterPro" id="IPR023772">
    <property type="entry name" value="DNA-bd_HTH_TetR-type_CS"/>
</dbReference>